<accession>A0ABW6C0H0</accession>
<feature type="domain" description="6-phosphogluconate dehydrogenase NADP-binding" evidence="3">
    <location>
        <begin position="10"/>
        <end position="169"/>
    </location>
</feature>
<dbReference type="SUPFAM" id="SSF48179">
    <property type="entry name" value="6-phosphogluconate dehydrogenase C-terminal domain-like"/>
    <property type="match status" value="1"/>
</dbReference>
<dbReference type="Pfam" id="PF03446">
    <property type="entry name" value="NAD_binding_2"/>
    <property type="match status" value="1"/>
</dbReference>
<evidence type="ECO:0000256" key="1">
    <source>
        <dbReference type="ARBA" id="ARBA00023002"/>
    </source>
</evidence>
<feature type="domain" description="3-hydroxyisobutyrate dehydrogenase-like NAD-binding" evidence="4">
    <location>
        <begin position="173"/>
        <end position="292"/>
    </location>
</feature>
<keyword evidence="2" id="KW-0520">NAD</keyword>
<dbReference type="InterPro" id="IPR036291">
    <property type="entry name" value="NAD(P)-bd_dom_sf"/>
</dbReference>
<comment type="caution">
    <text evidence="5">The sequence shown here is derived from an EMBL/GenBank/DDBJ whole genome shotgun (WGS) entry which is preliminary data.</text>
</comment>
<proteinExistence type="predicted"/>
<evidence type="ECO:0000313" key="6">
    <source>
        <dbReference type="Proteomes" id="UP001597641"/>
    </source>
</evidence>
<dbReference type="InterPro" id="IPR051265">
    <property type="entry name" value="HIBADH-related_NP60_sf"/>
</dbReference>
<gene>
    <name evidence="5" type="ORF">ACFS7Z_20160</name>
</gene>
<evidence type="ECO:0000259" key="4">
    <source>
        <dbReference type="Pfam" id="PF14833"/>
    </source>
</evidence>
<dbReference type="InterPro" id="IPR015815">
    <property type="entry name" value="HIBADH-related"/>
</dbReference>
<dbReference type="PROSITE" id="PS00895">
    <property type="entry name" value="3_HYDROXYISOBUT_DH"/>
    <property type="match status" value="1"/>
</dbReference>
<dbReference type="PANTHER" id="PTHR43580">
    <property type="entry name" value="OXIDOREDUCTASE GLYR1-RELATED"/>
    <property type="match status" value="1"/>
</dbReference>
<evidence type="ECO:0000259" key="3">
    <source>
        <dbReference type="Pfam" id="PF03446"/>
    </source>
</evidence>
<dbReference type="PIRSF" id="PIRSF000103">
    <property type="entry name" value="HIBADH"/>
    <property type="match status" value="1"/>
</dbReference>
<dbReference type="GO" id="GO:0016491">
    <property type="term" value="F:oxidoreductase activity"/>
    <property type="evidence" value="ECO:0007669"/>
    <property type="project" value="UniProtKB-KW"/>
</dbReference>
<dbReference type="EC" id="1.1.-.-" evidence="5"/>
<dbReference type="InterPro" id="IPR029154">
    <property type="entry name" value="HIBADH-like_NADP-bd"/>
</dbReference>
<dbReference type="RefSeq" id="WP_377488848.1">
    <property type="nucleotide sequence ID" value="NZ_JBHUOX010000019.1"/>
</dbReference>
<dbReference type="InterPro" id="IPR008927">
    <property type="entry name" value="6-PGluconate_DH-like_C_sf"/>
</dbReference>
<keyword evidence="1 5" id="KW-0560">Oxidoreductase</keyword>
<dbReference type="EMBL" id="JBHUOX010000019">
    <property type="protein sequence ID" value="MFD3002696.1"/>
    <property type="molecule type" value="Genomic_DNA"/>
</dbReference>
<dbReference type="InterPro" id="IPR002204">
    <property type="entry name" value="3-OH-isobutyrate_DH-rel_CS"/>
</dbReference>
<dbReference type="PANTHER" id="PTHR43580:SF2">
    <property type="entry name" value="CYTOKINE-LIKE NUCLEAR FACTOR N-PAC"/>
    <property type="match status" value="1"/>
</dbReference>
<protein>
    <submittedName>
        <fullName evidence="5">NAD(P)-dependent oxidoreductase</fullName>
        <ecNumber evidence="5">1.1.-.-</ecNumber>
    </submittedName>
</protein>
<dbReference type="Gene3D" id="1.10.1040.10">
    <property type="entry name" value="N-(1-d-carboxylethyl)-l-norvaline Dehydrogenase, domain 2"/>
    <property type="match status" value="1"/>
</dbReference>
<organism evidence="5 6">
    <name type="scientific">Pontibacter toksunensis</name>
    <dbReference type="NCBI Taxonomy" id="1332631"/>
    <lineage>
        <taxon>Bacteria</taxon>
        <taxon>Pseudomonadati</taxon>
        <taxon>Bacteroidota</taxon>
        <taxon>Cytophagia</taxon>
        <taxon>Cytophagales</taxon>
        <taxon>Hymenobacteraceae</taxon>
        <taxon>Pontibacter</taxon>
    </lineage>
</organism>
<reference evidence="6" key="1">
    <citation type="journal article" date="2019" name="Int. J. Syst. Evol. Microbiol.">
        <title>The Global Catalogue of Microorganisms (GCM) 10K type strain sequencing project: providing services to taxonomists for standard genome sequencing and annotation.</title>
        <authorList>
            <consortium name="The Broad Institute Genomics Platform"/>
            <consortium name="The Broad Institute Genome Sequencing Center for Infectious Disease"/>
            <person name="Wu L."/>
            <person name="Ma J."/>
        </authorList>
    </citation>
    <scope>NUCLEOTIDE SEQUENCE [LARGE SCALE GENOMIC DNA]</scope>
    <source>
        <strain evidence="6">KCTC 23984</strain>
    </source>
</reference>
<dbReference type="Pfam" id="PF14833">
    <property type="entry name" value="NAD_binding_11"/>
    <property type="match status" value="1"/>
</dbReference>
<sequence>MSSISIEQMKVGFIGLGIMGSRMAANLLRAGHELVVYNRTQQKADSLVEQGAARAESPEAVANQCRLVITMLSTPEAVEEVALGSEGFLRALPGNSLWVDSSTVNPSFSEKMAKHAKKMGQRFLDAPVSGSLVPAEKGDLIFLVGGEASDLEQVQELLDVMGKATVHVGAHCQGASMKMVINMLLAQAMVAFTESLRLGAALGISEETLCQTLLNTPAAAPFLKVKQQKLLNREFSPEFPLEWMHKDLHLASITAYEQNIALPSLQITKEMYALAKQEGFGEEDMSAVYRVLRPDESK</sequence>
<evidence type="ECO:0000256" key="2">
    <source>
        <dbReference type="ARBA" id="ARBA00023027"/>
    </source>
</evidence>
<dbReference type="InterPro" id="IPR013328">
    <property type="entry name" value="6PGD_dom2"/>
</dbReference>
<keyword evidence="6" id="KW-1185">Reference proteome</keyword>
<dbReference type="SUPFAM" id="SSF51735">
    <property type="entry name" value="NAD(P)-binding Rossmann-fold domains"/>
    <property type="match status" value="1"/>
</dbReference>
<name>A0ABW6C0H0_9BACT</name>
<evidence type="ECO:0000313" key="5">
    <source>
        <dbReference type="EMBL" id="MFD3002696.1"/>
    </source>
</evidence>
<dbReference type="Proteomes" id="UP001597641">
    <property type="component" value="Unassembled WGS sequence"/>
</dbReference>
<dbReference type="InterPro" id="IPR006115">
    <property type="entry name" value="6PGDH_NADP-bd"/>
</dbReference>
<dbReference type="Gene3D" id="3.40.50.720">
    <property type="entry name" value="NAD(P)-binding Rossmann-like Domain"/>
    <property type="match status" value="1"/>
</dbReference>